<keyword evidence="5 10" id="KW-0067">ATP-binding</keyword>
<dbReference type="InterPro" id="IPR013506">
    <property type="entry name" value="Topo_IIA_bsu_dom2"/>
</dbReference>
<evidence type="ECO:0000313" key="13">
    <source>
        <dbReference type="Proteomes" id="UP001442494"/>
    </source>
</evidence>
<dbReference type="PROSITE" id="PS50880">
    <property type="entry name" value="TOPRIM"/>
    <property type="match status" value="1"/>
</dbReference>
<sequence>MTSSYSADQIQVLEGLEPVRKRPGMYIGSTGPRGLHHLVYEVVDNSVDEALAGYCTHIEIDINADGSVTVTDDGRGIPTDTHPTTGKSALETVMTVLHAGGKFGGGGYKVSGGLHGVGISVVNALSEWVDVTVWREKREHTMRFERGIPVTELKAKPIKEAKTGTSISFKPDSQIFVTTGIEFDYTTLASRLRELAYLNAGVKITFTDNRLELVKGGEPRVETYCYEGGIKEYIAYMNSDKQALHEEIIYVSGERNNVQVEVALQWCVDAYTDTLLGFANNIRTVDGGTHLEGLKAVLTRTLNAIARKRNKIKENEPNLGGENVREGLTGVISVKVPDPEFEGQTKTKLGNTEVRGIVDSLVGEVLTEYLEFRPNVGDAILEKAIQAFKAAEAARHARELVRRKSVLESSPLPGKLADCSTRDPSESEIYIVEGDSAGGSAKQGRDRRNQAILPLRGKILNIEKTDDAKIYKNTEIQALITALGLGVKGEEFDASQLRYHCIVIMTDADVDGAHIRTLLLTFFYRYQRALIEQGYIYIACPPLYKVERGRNHYYCYSDRELNNLVQNDFPANANYTIQRFKGLGEMMPQQLWDTTMNPETRTLKRVEIEDAAEADRIFTVLMGDRVAPRREFIETYGSRLNLADLDI</sequence>
<organism evidence="12 13">
    <name type="scientific">Funiculus sociatus GB2-A5</name>
    <dbReference type="NCBI Taxonomy" id="2933946"/>
    <lineage>
        <taxon>Bacteria</taxon>
        <taxon>Bacillati</taxon>
        <taxon>Cyanobacteriota</taxon>
        <taxon>Cyanophyceae</taxon>
        <taxon>Coleofasciculales</taxon>
        <taxon>Coleofasciculaceae</taxon>
        <taxon>Funiculus</taxon>
    </lineage>
</organism>
<dbReference type="InterPro" id="IPR000565">
    <property type="entry name" value="Topo_IIA_B"/>
</dbReference>
<dbReference type="InterPro" id="IPR034160">
    <property type="entry name" value="TOPRIM_GyrB"/>
</dbReference>
<dbReference type="Pfam" id="PF00986">
    <property type="entry name" value="DNA_gyraseB_C"/>
    <property type="match status" value="1"/>
</dbReference>
<dbReference type="GO" id="GO:0003918">
    <property type="term" value="F:DNA topoisomerase type II (double strand cut, ATP-hydrolyzing) activity"/>
    <property type="evidence" value="ECO:0007669"/>
    <property type="project" value="UniProtKB-EC"/>
</dbReference>
<dbReference type="InterPro" id="IPR013760">
    <property type="entry name" value="Topo_IIA-like_dom_sf"/>
</dbReference>
<dbReference type="EC" id="5.6.2.2" evidence="10"/>
<evidence type="ECO:0000256" key="6">
    <source>
        <dbReference type="ARBA" id="ARBA00022842"/>
    </source>
</evidence>
<dbReference type="SUPFAM" id="SSF54211">
    <property type="entry name" value="Ribosomal protein S5 domain 2-like"/>
    <property type="match status" value="1"/>
</dbReference>
<evidence type="ECO:0000256" key="5">
    <source>
        <dbReference type="ARBA" id="ARBA00022840"/>
    </source>
</evidence>
<dbReference type="EMBL" id="JAMPKK010000007">
    <property type="protein sequence ID" value="MEP0863794.1"/>
    <property type="molecule type" value="Genomic_DNA"/>
</dbReference>
<gene>
    <name evidence="10 12" type="primary">gyrB</name>
    <name evidence="12" type="ORF">NDI37_04860</name>
</gene>
<evidence type="ECO:0000256" key="1">
    <source>
        <dbReference type="ARBA" id="ARBA00000185"/>
    </source>
</evidence>
<keyword evidence="6 10" id="KW-0460">Magnesium</keyword>
<feature type="binding site" evidence="10">
    <location>
        <position position="433"/>
    </location>
    <ligand>
        <name>Mg(2+)</name>
        <dbReference type="ChEBI" id="CHEBI:18420"/>
        <label>1</label>
        <note>catalytic</note>
    </ligand>
</feature>
<dbReference type="RefSeq" id="WP_190417347.1">
    <property type="nucleotide sequence ID" value="NZ_JAMPKK010000007.1"/>
</dbReference>
<dbReference type="NCBIfam" id="NF004189">
    <property type="entry name" value="PRK05644.1"/>
    <property type="match status" value="1"/>
</dbReference>
<dbReference type="Pfam" id="PF02518">
    <property type="entry name" value="HATPase_c"/>
    <property type="match status" value="1"/>
</dbReference>
<dbReference type="Proteomes" id="UP001442494">
    <property type="component" value="Unassembled WGS sequence"/>
</dbReference>
<dbReference type="Gene3D" id="3.40.50.670">
    <property type="match status" value="1"/>
</dbReference>
<feature type="binding site" evidence="10">
    <location>
        <position position="507"/>
    </location>
    <ligand>
        <name>Mg(2+)</name>
        <dbReference type="ChEBI" id="CHEBI:18420"/>
        <label>1</label>
        <note>catalytic</note>
    </ligand>
</feature>
<dbReference type="CDD" id="cd03366">
    <property type="entry name" value="TOPRIM_TopoIIA_GyrB"/>
    <property type="match status" value="1"/>
</dbReference>
<keyword evidence="10" id="KW-0963">Cytoplasm</keyword>
<dbReference type="NCBIfam" id="TIGR01059">
    <property type="entry name" value="gyrB"/>
    <property type="match status" value="1"/>
</dbReference>
<keyword evidence="8" id="KW-0238">DNA-binding</keyword>
<dbReference type="SMART" id="SM00387">
    <property type="entry name" value="HATPase_c"/>
    <property type="match status" value="1"/>
</dbReference>
<dbReference type="Pfam" id="PF01751">
    <property type="entry name" value="Toprim"/>
    <property type="match status" value="1"/>
</dbReference>
<evidence type="ECO:0000259" key="11">
    <source>
        <dbReference type="PROSITE" id="PS50880"/>
    </source>
</evidence>
<dbReference type="PRINTS" id="PR00418">
    <property type="entry name" value="TPI2FAMILY"/>
</dbReference>
<dbReference type="CDD" id="cd00822">
    <property type="entry name" value="TopoII_Trans_DNA_gyrase"/>
    <property type="match status" value="1"/>
</dbReference>
<accession>A0ABV0JK32</accession>
<evidence type="ECO:0000256" key="10">
    <source>
        <dbReference type="HAMAP-Rule" id="MF_01898"/>
    </source>
</evidence>
<dbReference type="Gene3D" id="3.30.230.10">
    <property type="match status" value="1"/>
</dbReference>
<dbReference type="Gene3D" id="3.30.565.10">
    <property type="entry name" value="Histidine kinase-like ATPase, C-terminal domain"/>
    <property type="match status" value="1"/>
</dbReference>
<dbReference type="InterPro" id="IPR013759">
    <property type="entry name" value="Topo_IIA_B_C"/>
</dbReference>
<dbReference type="PANTHER" id="PTHR45866">
    <property type="entry name" value="DNA GYRASE/TOPOISOMERASE SUBUNIT B"/>
    <property type="match status" value="1"/>
</dbReference>
<feature type="domain" description="Toprim" evidence="11">
    <location>
        <begin position="427"/>
        <end position="542"/>
    </location>
</feature>
<keyword evidence="3 10" id="KW-0479">Metal-binding</keyword>
<evidence type="ECO:0000256" key="2">
    <source>
        <dbReference type="ARBA" id="ARBA00010708"/>
    </source>
</evidence>
<dbReference type="InterPro" id="IPR003594">
    <property type="entry name" value="HATPase_dom"/>
</dbReference>
<comment type="similarity">
    <text evidence="2 10">Belongs to the type II topoisomerase GyrB family.</text>
</comment>
<keyword evidence="4 10" id="KW-0547">Nucleotide-binding</keyword>
<feature type="binding site" evidence="10">
    <location>
        <position position="507"/>
    </location>
    <ligand>
        <name>Mg(2+)</name>
        <dbReference type="ChEBI" id="CHEBI:18420"/>
        <label>2</label>
    </ligand>
</feature>
<dbReference type="InterPro" id="IPR020568">
    <property type="entry name" value="Ribosomal_Su5_D2-typ_SF"/>
</dbReference>
<comment type="miscellaneous">
    <text evidence="10">Few gyrases are as efficient as E.coli at forming negative supercoils. Not all organisms have 2 type II topoisomerases; in organisms with a single type II topoisomerase this enzyme also has to decatenate newly replicated chromosomes.</text>
</comment>
<dbReference type="PROSITE" id="PS00177">
    <property type="entry name" value="TOPOISOMERASE_II"/>
    <property type="match status" value="1"/>
</dbReference>
<evidence type="ECO:0000256" key="4">
    <source>
        <dbReference type="ARBA" id="ARBA00022741"/>
    </source>
</evidence>
<comment type="subcellular location">
    <subcellularLocation>
        <location evidence="10">Cytoplasm</location>
    </subcellularLocation>
</comment>
<dbReference type="Pfam" id="PF00204">
    <property type="entry name" value="DNA_gyraseB"/>
    <property type="match status" value="1"/>
</dbReference>
<dbReference type="InterPro" id="IPR014721">
    <property type="entry name" value="Ribsml_uS5_D2-typ_fold_subgr"/>
</dbReference>
<keyword evidence="9 10" id="KW-0413">Isomerase</keyword>
<dbReference type="InterPro" id="IPR036890">
    <property type="entry name" value="HATPase_C_sf"/>
</dbReference>
<name>A0ABV0JK32_9CYAN</name>
<dbReference type="InterPro" id="IPR011557">
    <property type="entry name" value="GyrB"/>
</dbReference>
<dbReference type="CDD" id="cd16928">
    <property type="entry name" value="HATPase_GyrB-like"/>
    <property type="match status" value="1"/>
</dbReference>
<comment type="catalytic activity">
    <reaction evidence="1 10">
        <text>ATP-dependent breakage, passage and rejoining of double-stranded DNA.</text>
        <dbReference type="EC" id="5.6.2.2"/>
    </reaction>
</comment>
<evidence type="ECO:0000256" key="8">
    <source>
        <dbReference type="ARBA" id="ARBA00023125"/>
    </source>
</evidence>
<dbReference type="InterPro" id="IPR002288">
    <property type="entry name" value="DNA_gyrase_B_C"/>
</dbReference>
<protein>
    <recommendedName>
        <fullName evidence="10">DNA gyrase subunit B</fullName>
        <ecNumber evidence="10">5.6.2.2</ecNumber>
    </recommendedName>
</protein>
<evidence type="ECO:0000256" key="9">
    <source>
        <dbReference type="ARBA" id="ARBA00023235"/>
    </source>
</evidence>
<dbReference type="SUPFAM" id="SSF56719">
    <property type="entry name" value="Type II DNA topoisomerase"/>
    <property type="match status" value="1"/>
</dbReference>
<keyword evidence="7 10" id="KW-0799">Topoisomerase</keyword>
<dbReference type="SMART" id="SM00433">
    <property type="entry name" value="TOP2c"/>
    <property type="match status" value="1"/>
</dbReference>
<dbReference type="NCBIfam" id="NF011501">
    <property type="entry name" value="PRK14939.1"/>
    <property type="match status" value="1"/>
</dbReference>
<feature type="site" description="Interaction with DNA" evidence="10">
    <location>
        <position position="461"/>
    </location>
</feature>
<reference evidence="12 13" key="1">
    <citation type="submission" date="2022-04" db="EMBL/GenBank/DDBJ databases">
        <title>Positive selection, recombination, and allopatry shape intraspecific diversity of widespread and dominant cyanobacteria.</title>
        <authorList>
            <person name="Wei J."/>
            <person name="Shu W."/>
            <person name="Hu C."/>
        </authorList>
    </citation>
    <scope>NUCLEOTIDE SEQUENCE [LARGE SCALE GENOMIC DNA]</scope>
    <source>
        <strain evidence="12 13">GB2-A5</strain>
    </source>
</reference>
<dbReference type="PRINTS" id="PR01159">
    <property type="entry name" value="DNAGYRASEB"/>
</dbReference>
<dbReference type="PANTHER" id="PTHR45866:SF1">
    <property type="entry name" value="DNA GYRASE SUBUNIT B, MITOCHONDRIAL"/>
    <property type="match status" value="1"/>
</dbReference>
<evidence type="ECO:0000256" key="3">
    <source>
        <dbReference type="ARBA" id="ARBA00022723"/>
    </source>
</evidence>
<comment type="subunit">
    <text evidence="10">Heterotetramer, composed of two GyrA and two GyrB chains. In the heterotetramer, GyrA contains the active site tyrosine that forms a transient covalent intermediate with DNA, while GyrB binds cofactors and catalyzes ATP hydrolysis.</text>
</comment>
<feature type="site" description="Interaction with DNA" evidence="10">
    <location>
        <position position="458"/>
    </location>
</feature>
<evidence type="ECO:0000313" key="12">
    <source>
        <dbReference type="EMBL" id="MEP0863794.1"/>
    </source>
</evidence>
<comment type="cofactor">
    <cofactor evidence="10">
        <name>Mg(2+)</name>
        <dbReference type="ChEBI" id="CHEBI:18420"/>
    </cofactor>
    <cofactor evidence="10">
        <name>Mn(2+)</name>
        <dbReference type="ChEBI" id="CHEBI:29035"/>
    </cofactor>
    <cofactor evidence="10">
        <name>Ca(2+)</name>
        <dbReference type="ChEBI" id="CHEBI:29108"/>
    </cofactor>
    <text evidence="10">Binds two Mg(2+) per subunit. The magnesium ions form salt bridges with both the protein and the DNA. Can also accept other divalent metal cations, such as Mn(2+) or Ca(2+).</text>
</comment>
<dbReference type="InterPro" id="IPR006171">
    <property type="entry name" value="TOPRIM_dom"/>
</dbReference>
<proteinExistence type="inferred from homology"/>
<feature type="binding site" evidence="10">
    <location>
        <position position="509"/>
    </location>
    <ligand>
        <name>Mg(2+)</name>
        <dbReference type="ChEBI" id="CHEBI:18420"/>
        <label>2</label>
    </ligand>
</feature>
<comment type="caution">
    <text evidence="12">The sequence shown here is derived from an EMBL/GenBank/DDBJ whole genome shotgun (WGS) entry which is preliminary data.</text>
</comment>
<evidence type="ECO:0000256" key="7">
    <source>
        <dbReference type="ARBA" id="ARBA00023029"/>
    </source>
</evidence>
<keyword evidence="13" id="KW-1185">Reference proteome</keyword>
<comment type="function">
    <text evidence="10">A type II topoisomerase that negatively supercoils closed circular double-stranded (ds) DNA in an ATP-dependent manner to modulate DNA topology and maintain chromosomes in an underwound state. Negative supercoiling favors strand separation, and DNA replication, transcription, recombination and repair, all of which involve strand separation. Also able to catalyze the interconversion of other topological isomers of dsDNA rings, including catenanes and knotted rings. Type II topoisomerases break and join 2 DNA strands simultaneously in an ATP-dependent manner.</text>
</comment>
<dbReference type="InterPro" id="IPR001241">
    <property type="entry name" value="Topo_IIA"/>
</dbReference>
<dbReference type="SUPFAM" id="SSF55874">
    <property type="entry name" value="ATPase domain of HSP90 chaperone/DNA topoisomerase II/histidine kinase"/>
    <property type="match status" value="1"/>
</dbReference>
<dbReference type="InterPro" id="IPR018522">
    <property type="entry name" value="TopoIIA_CS"/>
</dbReference>
<dbReference type="HAMAP" id="MF_01898">
    <property type="entry name" value="GyrB"/>
    <property type="match status" value="1"/>
</dbReference>